<evidence type="ECO:0000256" key="2">
    <source>
        <dbReference type="ARBA" id="ARBA00023015"/>
    </source>
</evidence>
<feature type="domain" description="HTH lysR-type" evidence="5">
    <location>
        <begin position="1"/>
        <end position="63"/>
    </location>
</feature>
<dbReference type="Pfam" id="PF03466">
    <property type="entry name" value="LysR_substrate"/>
    <property type="match status" value="1"/>
</dbReference>
<dbReference type="GO" id="GO:0003700">
    <property type="term" value="F:DNA-binding transcription factor activity"/>
    <property type="evidence" value="ECO:0007669"/>
    <property type="project" value="InterPro"/>
</dbReference>
<dbReference type="Proteomes" id="UP000029481">
    <property type="component" value="Chromosome"/>
</dbReference>
<dbReference type="CDD" id="cd08422">
    <property type="entry name" value="PBP2_CrgA_like"/>
    <property type="match status" value="1"/>
</dbReference>
<dbReference type="Pfam" id="PF00126">
    <property type="entry name" value="HTH_1"/>
    <property type="match status" value="1"/>
</dbReference>
<dbReference type="FunFam" id="1.10.10.10:FF:000001">
    <property type="entry name" value="LysR family transcriptional regulator"/>
    <property type="match status" value="1"/>
</dbReference>
<dbReference type="InterPro" id="IPR000847">
    <property type="entry name" value="LysR_HTH_N"/>
</dbReference>
<dbReference type="SUPFAM" id="SSF53850">
    <property type="entry name" value="Periplasmic binding protein-like II"/>
    <property type="match status" value="1"/>
</dbReference>
<dbReference type="InterPro" id="IPR005119">
    <property type="entry name" value="LysR_subst-bd"/>
</dbReference>
<comment type="similarity">
    <text evidence="1">Belongs to the LysR transcriptional regulatory family.</text>
</comment>
<dbReference type="InterPro" id="IPR036390">
    <property type="entry name" value="WH_DNA-bd_sf"/>
</dbReference>
<dbReference type="InterPro" id="IPR036388">
    <property type="entry name" value="WH-like_DNA-bd_sf"/>
</dbReference>
<dbReference type="RefSeq" id="WP_038480892.1">
    <property type="nucleotide sequence ID" value="NZ_CP009451.1"/>
</dbReference>
<reference evidence="6 7" key="1">
    <citation type="submission" date="2014-09" db="EMBL/GenBank/DDBJ databases">
        <title>Cedecea neteri SSMD04 Genome Sequencing.</title>
        <authorList>
            <person name="Tan J.-Y."/>
        </authorList>
    </citation>
    <scope>NUCLEOTIDE SEQUENCE [LARGE SCALE GENOMIC DNA]</scope>
    <source>
        <strain evidence="6 7">SSMD04</strain>
    </source>
</reference>
<evidence type="ECO:0000313" key="6">
    <source>
        <dbReference type="EMBL" id="AIR06726.1"/>
    </source>
</evidence>
<proteinExistence type="inferred from homology"/>
<dbReference type="Gene3D" id="1.10.10.10">
    <property type="entry name" value="Winged helix-like DNA-binding domain superfamily/Winged helix DNA-binding domain"/>
    <property type="match status" value="1"/>
</dbReference>
<keyword evidence="3" id="KW-0238">DNA-binding</keyword>
<keyword evidence="7" id="KW-1185">Reference proteome</keyword>
<dbReference type="GO" id="GO:0003677">
    <property type="term" value="F:DNA binding"/>
    <property type="evidence" value="ECO:0007669"/>
    <property type="project" value="UniProtKB-KW"/>
</dbReference>
<gene>
    <name evidence="6" type="ORF">JT31_19535</name>
</gene>
<dbReference type="AlphaFoldDB" id="A0A089Q618"/>
<evidence type="ECO:0000259" key="5">
    <source>
        <dbReference type="PROSITE" id="PS50931"/>
    </source>
</evidence>
<organism evidence="6 7">
    <name type="scientific">Cedecea neteri</name>
    <dbReference type="NCBI Taxonomy" id="158822"/>
    <lineage>
        <taxon>Bacteria</taxon>
        <taxon>Pseudomonadati</taxon>
        <taxon>Pseudomonadota</taxon>
        <taxon>Gammaproteobacteria</taxon>
        <taxon>Enterobacterales</taxon>
        <taxon>Enterobacteriaceae</taxon>
        <taxon>Cedecea</taxon>
    </lineage>
</organism>
<dbReference type="PANTHER" id="PTHR30537:SF5">
    <property type="entry name" value="HTH-TYPE TRANSCRIPTIONAL ACTIVATOR TTDR-RELATED"/>
    <property type="match status" value="1"/>
</dbReference>
<protein>
    <submittedName>
        <fullName evidence="6">LysR family transcriptional regulator</fullName>
    </submittedName>
</protein>
<dbReference type="SUPFAM" id="SSF46785">
    <property type="entry name" value="Winged helix' DNA-binding domain"/>
    <property type="match status" value="1"/>
</dbReference>
<accession>A0A089Q618</accession>
<keyword evidence="4" id="KW-0804">Transcription</keyword>
<dbReference type="PROSITE" id="PS50931">
    <property type="entry name" value="HTH_LYSR"/>
    <property type="match status" value="1"/>
</dbReference>
<dbReference type="PANTHER" id="PTHR30537">
    <property type="entry name" value="HTH-TYPE TRANSCRIPTIONAL REGULATOR"/>
    <property type="match status" value="1"/>
</dbReference>
<sequence length="300" mass="33672">MIFNDRAFDGLSVFTAVVESGTFAAAAEVINMSPPGVSRAIARLEKRLGIRLFDRTTRAVSLTTEGKEFYRQVLPLLAALEDVTSTASLSTKAITGRLRVNIDPFFSSLILGPQLETFMSRYPDLELDLVTRDRLGDMIGDGFDLAIRFGVPRNSTLIARKLLETRIMTVAAPAYLERYGRPETPQALLSHTCIHFRDPETGRPFEWEFHRKGEVIKVPVNGRLTLNDARTLHEACLSGHAIAQMMTFGSDELVKKGQLVDLFPDWPDERFPLYAYYPSRINPAARTRCFLDFILELAKG</sequence>
<dbReference type="KEGG" id="cnt:JT31_19535"/>
<keyword evidence="2" id="KW-0805">Transcription regulation</keyword>
<evidence type="ECO:0000313" key="7">
    <source>
        <dbReference type="Proteomes" id="UP000029481"/>
    </source>
</evidence>
<dbReference type="Gene3D" id="3.40.190.290">
    <property type="match status" value="1"/>
</dbReference>
<evidence type="ECO:0000256" key="1">
    <source>
        <dbReference type="ARBA" id="ARBA00009437"/>
    </source>
</evidence>
<dbReference type="EMBL" id="CP009451">
    <property type="protein sequence ID" value="AIR06726.1"/>
    <property type="molecule type" value="Genomic_DNA"/>
</dbReference>
<dbReference type="InterPro" id="IPR058163">
    <property type="entry name" value="LysR-type_TF_proteobact-type"/>
</dbReference>
<name>A0A089Q618_9ENTR</name>
<dbReference type="PRINTS" id="PR00039">
    <property type="entry name" value="HTHLYSR"/>
</dbReference>
<evidence type="ECO:0000256" key="4">
    <source>
        <dbReference type="ARBA" id="ARBA00023163"/>
    </source>
</evidence>
<evidence type="ECO:0000256" key="3">
    <source>
        <dbReference type="ARBA" id="ARBA00023125"/>
    </source>
</evidence>
<dbReference type="OrthoDB" id="9815676at2"/>